<proteinExistence type="inferred from homology"/>
<evidence type="ECO:0000256" key="1">
    <source>
        <dbReference type="ARBA" id="ARBA00010791"/>
    </source>
</evidence>
<dbReference type="Gene3D" id="1.10.510.10">
    <property type="entry name" value="Transferase(Phosphotransferase) domain 1"/>
    <property type="match status" value="1"/>
</dbReference>
<feature type="domain" description="Protein kinase" evidence="8">
    <location>
        <begin position="63"/>
        <end position="353"/>
    </location>
</feature>
<dbReference type="GO" id="GO:0005524">
    <property type="term" value="F:ATP binding"/>
    <property type="evidence" value="ECO:0007669"/>
    <property type="project" value="UniProtKB-KW"/>
</dbReference>
<accession>A0AAD6X002</accession>
<evidence type="ECO:0000256" key="5">
    <source>
        <dbReference type="ARBA" id="ARBA00022777"/>
    </source>
</evidence>
<evidence type="ECO:0000313" key="9">
    <source>
        <dbReference type="EMBL" id="KAJ7031522.1"/>
    </source>
</evidence>
<dbReference type="GO" id="GO:0035556">
    <property type="term" value="P:intracellular signal transduction"/>
    <property type="evidence" value="ECO:0007669"/>
    <property type="project" value="TreeGrafter"/>
</dbReference>
<evidence type="ECO:0000256" key="2">
    <source>
        <dbReference type="ARBA" id="ARBA00022527"/>
    </source>
</evidence>
<dbReference type="GO" id="GO:0005737">
    <property type="term" value="C:cytoplasm"/>
    <property type="evidence" value="ECO:0007669"/>
    <property type="project" value="TreeGrafter"/>
</dbReference>
<name>A0AAD6X002_9AGAR</name>
<evidence type="ECO:0000256" key="4">
    <source>
        <dbReference type="ARBA" id="ARBA00022741"/>
    </source>
</evidence>
<dbReference type="InterPro" id="IPR000719">
    <property type="entry name" value="Prot_kinase_dom"/>
</dbReference>
<evidence type="ECO:0000313" key="10">
    <source>
        <dbReference type="Proteomes" id="UP001218188"/>
    </source>
</evidence>
<evidence type="ECO:0000256" key="6">
    <source>
        <dbReference type="ARBA" id="ARBA00022840"/>
    </source>
</evidence>
<feature type="compositionally biased region" description="Basic and acidic residues" evidence="7">
    <location>
        <begin position="371"/>
        <end position="388"/>
    </location>
</feature>
<evidence type="ECO:0000256" key="7">
    <source>
        <dbReference type="SAM" id="MobiDB-lite"/>
    </source>
</evidence>
<dbReference type="InterPro" id="IPR011009">
    <property type="entry name" value="Kinase-like_dom_sf"/>
</dbReference>
<keyword evidence="3" id="KW-0808">Transferase</keyword>
<organism evidence="9 10">
    <name type="scientific">Mycena alexandri</name>
    <dbReference type="NCBI Taxonomy" id="1745969"/>
    <lineage>
        <taxon>Eukaryota</taxon>
        <taxon>Fungi</taxon>
        <taxon>Dikarya</taxon>
        <taxon>Basidiomycota</taxon>
        <taxon>Agaricomycotina</taxon>
        <taxon>Agaricomycetes</taxon>
        <taxon>Agaricomycetidae</taxon>
        <taxon>Agaricales</taxon>
        <taxon>Marasmiineae</taxon>
        <taxon>Mycenaceae</taxon>
        <taxon>Mycena</taxon>
    </lineage>
</organism>
<dbReference type="PROSITE" id="PS50011">
    <property type="entry name" value="PROTEIN_KINASE_DOM"/>
    <property type="match status" value="1"/>
</dbReference>
<dbReference type="Pfam" id="PF00069">
    <property type="entry name" value="Pkinase"/>
    <property type="match status" value="1"/>
</dbReference>
<feature type="compositionally biased region" description="Polar residues" evidence="7">
    <location>
        <begin position="359"/>
        <end position="370"/>
    </location>
</feature>
<protein>
    <submittedName>
        <fullName evidence="9">Kinase-like domain-containing protein</fullName>
    </submittedName>
</protein>
<keyword evidence="2" id="KW-0723">Serine/threonine-protein kinase</keyword>
<dbReference type="SMART" id="SM00220">
    <property type="entry name" value="S_TKc"/>
    <property type="match status" value="1"/>
</dbReference>
<keyword evidence="5 9" id="KW-0418">Kinase</keyword>
<keyword evidence="10" id="KW-1185">Reference proteome</keyword>
<reference evidence="9" key="1">
    <citation type="submission" date="2023-03" db="EMBL/GenBank/DDBJ databases">
        <title>Massive genome expansion in bonnet fungi (Mycena s.s.) driven by repeated elements and novel gene families across ecological guilds.</title>
        <authorList>
            <consortium name="Lawrence Berkeley National Laboratory"/>
            <person name="Harder C.B."/>
            <person name="Miyauchi S."/>
            <person name="Viragh M."/>
            <person name="Kuo A."/>
            <person name="Thoen E."/>
            <person name="Andreopoulos B."/>
            <person name="Lu D."/>
            <person name="Skrede I."/>
            <person name="Drula E."/>
            <person name="Henrissat B."/>
            <person name="Morin E."/>
            <person name="Kohler A."/>
            <person name="Barry K."/>
            <person name="LaButti K."/>
            <person name="Morin E."/>
            <person name="Salamov A."/>
            <person name="Lipzen A."/>
            <person name="Mereny Z."/>
            <person name="Hegedus B."/>
            <person name="Baldrian P."/>
            <person name="Stursova M."/>
            <person name="Weitz H."/>
            <person name="Taylor A."/>
            <person name="Grigoriev I.V."/>
            <person name="Nagy L.G."/>
            <person name="Martin F."/>
            <person name="Kauserud H."/>
        </authorList>
    </citation>
    <scope>NUCLEOTIDE SEQUENCE</scope>
    <source>
        <strain evidence="9">CBHHK200</strain>
    </source>
</reference>
<dbReference type="GO" id="GO:0004674">
    <property type="term" value="F:protein serine/threonine kinase activity"/>
    <property type="evidence" value="ECO:0007669"/>
    <property type="project" value="UniProtKB-KW"/>
</dbReference>
<evidence type="ECO:0000256" key="3">
    <source>
        <dbReference type="ARBA" id="ARBA00022679"/>
    </source>
</evidence>
<keyword evidence="6" id="KW-0067">ATP-binding</keyword>
<feature type="region of interest" description="Disordered" evidence="7">
    <location>
        <begin position="333"/>
        <end position="395"/>
    </location>
</feature>
<dbReference type="PANTHER" id="PTHR24346">
    <property type="entry name" value="MAP/MICROTUBULE AFFINITY-REGULATING KINASE"/>
    <property type="match status" value="1"/>
</dbReference>
<comment type="caution">
    <text evidence="9">The sequence shown here is derived from an EMBL/GenBank/DDBJ whole genome shotgun (WGS) entry which is preliminary data.</text>
</comment>
<dbReference type="AlphaFoldDB" id="A0AAD6X002"/>
<keyword evidence="4" id="KW-0547">Nucleotide-binding</keyword>
<gene>
    <name evidence="9" type="ORF">C8F04DRAFT_1110532</name>
</gene>
<dbReference type="EMBL" id="JARJCM010000081">
    <property type="protein sequence ID" value="KAJ7031522.1"/>
    <property type="molecule type" value="Genomic_DNA"/>
</dbReference>
<comment type="similarity">
    <text evidence="1">Belongs to the protein kinase superfamily. CAMK Ser/Thr protein kinase family. NIM1 subfamily.</text>
</comment>
<evidence type="ECO:0000259" key="8">
    <source>
        <dbReference type="PROSITE" id="PS50011"/>
    </source>
</evidence>
<dbReference type="SUPFAM" id="SSF56112">
    <property type="entry name" value="Protein kinase-like (PK-like)"/>
    <property type="match status" value="1"/>
</dbReference>
<dbReference type="Proteomes" id="UP001218188">
    <property type="component" value="Unassembled WGS sequence"/>
</dbReference>
<dbReference type="PANTHER" id="PTHR24346:SF82">
    <property type="entry name" value="KP78A-RELATED"/>
    <property type="match status" value="1"/>
</dbReference>
<sequence length="395" mass="44342">MSDDDFPEITTAPSHSALESHLNSELFWIELQPFLLSRGYLLRPRFRPGWVPPWTLPGAGRPLEYEDVIHEARPNVLDAVRVSDGTKVVLKRVRTWTSEIPLGVYFNRDLEDPHNHTYRLLDIIPLANDDDFALIVMPFLRGFGSPIFRSVDEVAEAMRQFLQGIEYMHRHNVAHRDACELNLMMDATNVIPQGFHFSRPWTRDGVDYGIEWRARSSVLPVDYFIVDFGLSEYFPEGPQHARAVGKFGQDKTVPELSATVPYNPFKVDIYQLGNVFSDLNKKYPPLADHFGTFAALMTRPNPEERPTAGQALSTFEAIYSSLSPADLAERLYLRSPPSPSGSSVLSGEDDSEFELVSVSGCSDSDSLNHGSSDHGPQESDDNISKDVESLDISPD</sequence>